<dbReference type="Pfam" id="PF00892">
    <property type="entry name" value="EamA"/>
    <property type="match status" value="2"/>
</dbReference>
<feature type="transmembrane region" description="Helical" evidence="6">
    <location>
        <begin position="44"/>
        <end position="63"/>
    </location>
</feature>
<evidence type="ECO:0000259" key="7">
    <source>
        <dbReference type="Pfam" id="PF00892"/>
    </source>
</evidence>
<feature type="transmembrane region" description="Helical" evidence="6">
    <location>
        <begin position="252"/>
        <end position="269"/>
    </location>
</feature>
<feature type="transmembrane region" description="Helical" evidence="6">
    <location>
        <begin position="126"/>
        <end position="144"/>
    </location>
</feature>
<evidence type="ECO:0000256" key="4">
    <source>
        <dbReference type="ARBA" id="ARBA00022989"/>
    </source>
</evidence>
<dbReference type="Gene3D" id="1.10.3730.20">
    <property type="match status" value="1"/>
</dbReference>
<proteinExistence type="inferred from homology"/>
<dbReference type="KEGG" id="dsa:Desal_3273"/>
<keyword evidence="5 6" id="KW-0472">Membrane</keyword>
<dbReference type="InterPro" id="IPR000620">
    <property type="entry name" value="EamA_dom"/>
</dbReference>
<dbReference type="AlphaFoldDB" id="C6C2C3"/>
<keyword evidence="3 6" id="KW-0812">Transmembrane</keyword>
<evidence type="ECO:0000313" key="8">
    <source>
        <dbReference type="EMBL" id="ACS81324.1"/>
    </source>
</evidence>
<evidence type="ECO:0000313" key="9">
    <source>
        <dbReference type="Proteomes" id="UP000002601"/>
    </source>
</evidence>
<evidence type="ECO:0000256" key="1">
    <source>
        <dbReference type="ARBA" id="ARBA00004141"/>
    </source>
</evidence>
<dbReference type="RefSeq" id="WP_015853140.1">
    <property type="nucleotide sequence ID" value="NC_012881.1"/>
</dbReference>
<evidence type="ECO:0000256" key="5">
    <source>
        <dbReference type="ARBA" id="ARBA00023136"/>
    </source>
</evidence>
<sequence>MSTSKSNTTIIPVFSILAAVLLWGSSFAAMKHLVGNLNPWAVMWMRTGIATLALTPFISRLAAPVKKGKDRFALAIMALFMPCLYFLSESYALTFTTATQAGLISASLPLMVSAGAGFFFKEKTTLAGWLGLALSMLGVAVLTLSGSPSGNGSNPALGNMLELLAMICAAGYMLLVKRLSASYGPWTLTAVQNSAGCIFFLPGMYLLIRDGLGPDPLNVILIAGYLGAFVTLGAFGLYNVGMSRLPAGKASAFINLVPAIAAFFGWFLLGETLNFTQMLASLVIFAGVGLAQSGGRINWKSLIVFTPGSLLKQKN</sequence>
<organism evidence="8 9">
    <name type="scientific">Maridesulfovibrio salexigens (strain ATCC 14822 / DSM 2638 / NCIMB 8403 / VKM B-1763)</name>
    <name type="common">Desulfovibrio salexigens</name>
    <dbReference type="NCBI Taxonomy" id="526222"/>
    <lineage>
        <taxon>Bacteria</taxon>
        <taxon>Pseudomonadati</taxon>
        <taxon>Thermodesulfobacteriota</taxon>
        <taxon>Desulfovibrionia</taxon>
        <taxon>Desulfovibrionales</taxon>
        <taxon>Desulfovibrionaceae</taxon>
        <taxon>Maridesulfovibrio</taxon>
    </lineage>
</organism>
<dbReference type="Proteomes" id="UP000002601">
    <property type="component" value="Chromosome"/>
</dbReference>
<comment type="similarity">
    <text evidence="2">Belongs to the EamA transporter family.</text>
</comment>
<protein>
    <recommendedName>
        <fullName evidence="7">EamA domain-containing protein</fullName>
    </recommendedName>
</protein>
<keyword evidence="4 6" id="KW-1133">Transmembrane helix</keyword>
<feature type="transmembrane region" description="Helical" evidence="6">
    <location>
        <begin position="100"/>
        <end position="119"/>
    </location>
</feature>
<feature type="transmembrane region" description="Helical" evidence="6">
    <location>
        <begin position="188"/>
        <end position="208"/>
    </location>
</feature>
<dbReference type="InterPro" id="IPR050638">
    <property type="entry name" value="AA-Vitamin_Transporters"/>
</dbReference>
<name>C6C2C3_MARSD</name>
<feature type="transmembrane region" description="Helical" evidence="6">
    <location>
        <begin position="275"/>
        <end position="291"/>
    </location>
</feature>
<evidence type="ECO:0000256" key="3">
    <source>
        <dbReference type="ARBA" id="ARBA00022692"/>
    </source>
</evidence>
<dbReference type="PANTHER" id="PTHR32322">
    <property type="entry name" value="INNER MEMBRANE TRANSPORTER"/>
    <property type="match status" value="1"/>
</dbReference>
<keyword evidence="9" id="KW-1185">Reference proteome</keyword>
<dbReference type="OrthoDB" id="5416392at2"/>
<dbReference type="GO" id="GO:0016020">
    <property type="term" value="C:membrane"/>
    <property type="evidence" value="ECO:0007669"/>
    <property type="project" value="UniProtKB-SubCell"/>
</dbReference>
<feature type="transmembrane region" description="Helical" evidence="6">
    <location>
        <begin position="72"/>
        <end position="88"/>
    </location>
</feature>
<evidence type="ECO:0000256" key="6">
    <source>
        <dbReference type="SAM" id="Phobius"/>
    </source>
</evidence>
<feature type="transmembrane region" description="Helical" evidence="6">
    <location>
        <begin position="156"/>
        <end position="176"/>
    </location>
</feature>
<gene>
    <name evidence="8" type="ordered locus">Desal_3273</name>
</gene>
<dbReference type="InterPro" id="IPR037185">
    <property type="entry name" value="EmrE-like"/>
</dbReference>
<feature type="transmembrane region" description="Helical" evidence="6">
    <location>
        <begin position="220"/>
        <end position="240"/>
    </location>
</feature>
<comment type="subcellular location">
    <subcellularLocation>
        <location evidence="1">Membrane</location>
        <topology evidence="1">Multi-pass membrane protein</topology>
    </subcellularLocation>
</comment>
<dbReference type="HOGENOM" id="CLU_033863_4_1_7"/>
<dbReference type="SUPFAM" id="SSF103481">
    <property type="entry name" value="Multidrug resistance efflux transporter EmrE"/>
    <property type="match status" value="2"/>
</dbReference>
<feature type="domain" description="EamA" evidence="7">
    <location>
        <begin position="158"/>
        <end position="290"/>
    </location>
</feature>
<feature type="domain" description="EamA" evidence="7">
    <location>
        <begin position="13"/>
        <end position="143"/>
    </location>
</feature>
<evidence type="ECO:0000256" key="2">
    <source>
        <dbReference type="ARBA" id="ARBA00007362"/>
    </source>
</evidence>
<reference evidence="8 9" key="1">
    <citation type="submission" date="2009-06" db="EMBL/GenBank/DDBJ databases">
        <title>Complete sequence of Desulfovibrio salexigens DSM 2638.</title>
        <authorList>
            <consortium name="US DOE Joint Genome Institute"/>
            <person name="Lucas S."/>
            <person name="Copeland A."/>
            <person name="Lapidus A."/>
            <person name="Glavina del Rio T."/>
            <person name="Tice H."/>
            <person name="Bruce D."/>
            <person name="Goodwin L."/>
            <person name="Pitluck S."/>
            <person name="Munk A.C."/>
            <person name="Brettin T."/>
            <person name="Detter J.C."/>
            <person name="Han C."/>
            <person name="Tapia R."/>
            <person name="Larimer F."/>
            <person name="Land M."/>
            <person name="Hauser L."/>
            <person name="Kyrpides N."/>
            <person name="Anderson I."/>
            <person name="Wall J.D."/>
            <person name="Arkin A.P."/>
            <person name="Dehal P."/>
            <person name="Chivian D."/>
            <person name="Giles B."/>
            <person name="Hazen T.C."/>
        </authorList>
    </citation>
    <scope>NUCLEOTIDE SEQUENCE [LARGE SCALE GENOMIC DNA]</scope>
    <source>
        <strain evidence="9">ATCC 14822 / DSM 2638 / NCIMB 8403 / VKM B-1763</strain>
    </source>
</reference>
<dbReference type="EMBL" id="CP001649">
    <property type="protein sequence ID" value="ACS81324.1"/>
    <property type="molecule type" value="Genomic_DNA"/>
</dbReference>
<dbReference type="eggNOG" id="COG0697">
    <property type="taxonomic scope" value="Bacteria"/>
</dbReference>
<dbReference type="PANTHER" id="PTHR32322:SF2">
    <property type="entry name" value="EAMA DOMAIN-CONTAINING PROTEIN"/>
    <property type="match status" value="1"/>
</dbReference>
<dbReference type="STRING" id="526222.Desal_3273"/>
<accession>C6C2C3</accession>